<feature type="transmembrane region" description="Helical" evidence="11">
    <location>
        <begin position="105"/>
        <end position="127"/>
    </location>
</feature>
<accession>B6BMG1</accession>
<dbReference type="eggNOG" id="COG0239">
    <property type="taxonomic scope" value="Bacteria"/>
</dbReference>
<evidence type="ECO:0000256" key="6">
    <source>
        <dbReference type="ARBA" id="ARBA00023065"/>
    </source>
</evidence>
<feature type="transmembrane region" description="Helical" evidence="11">
    <location>
        <begin position="6"/>
        <end position="23"/>
    </location>
</feature>
<gene>
    <name evidence="11" type="primary">fluC</name>
    <name evidence="11" type="synonym">crcB</name>
    <name evidence="12" type="ORF">SMGD1_0733</name>
</gene>
<dbReference type="AlphaFoldDB" id="B6BMG1"/>
<reference evidence="12 13" key="1">
    <citation type="journal article" date="2012" name="Proc. Natl. Acad. Sci. U.S.A.">
        <title>Genome and physiology of a model Epsilonproteobacterium responsible for sulfide detoxification in marine oxygen depletion zones.</title>
        <authorList>
            <person name="Grote J."/>
            <person name="Schott T."/>
            <person name="Bruckner C.G."/>
            <person name="Glockner F.O."/>
            <person name="Jost G."/>
            <person name="Teeling H."/>
            <person name="Labrenz M."/>
            <person name="Jurgens K."/>
        </authorList>
    </citation>
    <scope>NUCLEOTIDE SEQUENCE [LARGE SCALE GENOMIC DNA]</scope>
    <source>
        <strain evidence="12 13">GD1</strain>
    </source>
</reference>
<evidence type="ECO:0000256" key="4">
    <source>
        <dbReference type="ARBA" id="ARBA00022692"/>
    </source>
</evidence>
<evidence type="ECO:0000256" key="2">
    <source>
        <dbReference type="ARBA" id="ARBA00022475"/>
    </source>
</evidence>
<evidence type="ECO:0000256" key="11">
    <source>
        <dbReference type="HAMAP-Rule" id="MF_00454"/>
    </source>
</evidence>
<evidence type="ECO:0000313" key="12">
    <source>
        <dbReference type="EMBL" id="EHP29260.1"/>
    </source>
</evidence>
<evidence type="ECO:0000256" key="5">
    <source>
        <dbReference type="ARBA" id="ARBA00022989"/>
    </source>
</evidence>
<evidence type="ECO:0000256" key="1">
    <source>
        <dbReference type="ARBA" id="ARBA00004651"/>
    </source>
</evidence>
<evidence type="ECO:0000256" key="10">
    <source>
        <dbReference type="ARBA" id="ARBA00035585"/>
    </source>
</evidence>
<accession>H1FWL9</accession>
<dbReference type="GO" id="GO:0005886">
    <property type="term" value="C:plasma membrane"/>
    <property type="evidence" value="ECO:0007669"/>
    <property type="project" value="UniProtKB-SubCell"/>
</dbReference>
<feature type="binding site" evidence="11">
    <location>
        <position position="77"/>
    </location>
    <ligand>
        <name>Na(+)</name>
        <dbReference type="ChEBI" id="CHEBI:29101"/>
        <note>structural</note>
    </ligand>
</feature>
<dbReference type="RefSeq" id="WP_008338872.1">
    <property type="nucleotide sequence ID" value="NZ_AFRZ01000001.1"/>
</dbReference>
<dbReference type="InterPro" id="IPR003691">
    <property type="entry name" value="FluC"/>
</dbReference>
<evidence type="ECO:0000256" key="7">
    <source>
        <dbReference type="ARBA" id="ARBA00023136"/>
    </source>
</evidence>
<comment type="subcellular location">
    <subcellularLocation>
        <location evidence="1 11">Cell membrane</location>
        <topology evidence="1 11">Multi-pass membrane protein</topology>
    </subcellularLocation>
</comment>
<evidence type="ECO:0000256" key="8">
    <source>
        <dbReference type="ARBA" id="ARBA00023303"/>
    </source>
</evidence>
<comment type="function">
    <text evidence="11">Fluoride-specific ion channel. Important for reducing fluoride concentration in the cell, thus reducing its toxicity.</text>
</comment>
<feature type="transmembrane region" description="Helical" evidence="11">
    <location>
        <begin position="35"/>
        <end position="58"/>
    </location>
</feature>
<dbReference type="PANTHER" id="PTHR28259">
    <property type="entry name" value="FLUORIDE EXPORT PROTEIN 1-RELATED"/>
    <property type="match status" value="1"/>
</dbReference>
<keyword evidence="7 11" id="KW-0472">Membrane</keyword>
<feature type="binding site" evidence="11">
    <location>
        <position position="80"/>
    </location>
    <ligand>
        <name>Na(+)</name>
        <dbReference type="ChEBI" id="CHEBI:29101"/>
        <note>structural</note>
    </ligand>
</feature>
<dbReference type="Pfam" id="PF02537">
    <property type="entry name" value="CRCB"/>
    <property type="match status" value="1"/>
</dbReference>
<comment type="similarity">
    <text evidence="9 11">Belongs to the fluoride channel Fluc/FEX (TC 1.A.43) family.</text>
</comment>
<dbReference type="EMBL" id="AFRZ01000001">
    <property type="protein sequence ID" value="EHP29260.1"/>
    <property type="molecule type" value="Genomic_DNA"/>
</dbReference>
<dbReference type="NCBIfam" id="TIGR00494">
    <property type="entry name" value="crcB"/>
    <property type="match status" value="1"/>
</dbReference>
<dbReference type="HOGENOM" id="CLU_114342_3_0_7"/>
<dbReference type="PATRIC" id="fig|929558.5.peg.732"/>
<keyword evidence="11" id="KW-0479">Metal-binding</keyword>
<evidence type="ECO:0000313" key="13">
    <source>
        <dbReference type="Proteomes" id="UP000006431"/>
    </source>
</evidence>
<keyword evidence="6 11" id="KW-0406">Ion transport</keyword>
<comment type="activity regulation">
    <text evidence="11">Na(+) is not transported, but it plays an essential structural role and its presence is essential for fluoride channel function.</text>
</comment>
<keyword evidence="8 11" id="KW-0407">Ion channel</keyword>
<evidence type="ECO:0000256" key="3">
    <source>
        <dbReference type="ARBA" id="ARBA00022519"/>
    </source>
</evidence>
<dbReference type="Proteomes" id="UP000006431">
    <property type="component" value="Unassembled WGS sequence"/>
</dbReference>
<feature type="transmembrane region" description="Helical" evidence="11">
    <location>
        <begin position="70"/>
        <end position="93"/>
    </location>
</feature>
<dbReference type="GO" id="GO:0046872">
    <property type="term" value="F:metal ion binding"/>
    <property type="evidence" value="ECO:0007669"/>
    <property type="project" value="UniProtKB-KW"/>
</dbReference>
<dbReference type="GO" id="GO:0140114">
    <property type="term" value="P:cellular detoxification of fluoride"/>
    <property type="evidence" value="ECO:0007669"/>
    <property type="project" value="UniProtKB-UniRule"/>
</dbReference>
<keyword evidence="13" id="KW-1185">Reference proteome</keyword>
<keyword evidence="11" id="KW-0915">Sodium</keyword>
<dbReference type="HAMAP" id="MF_00454">
    <property type="entry name" value="FluC"/>
    <property type="match status" value="1"/>
</dbReference>
<sequence>MSWQTILAIGSGGFIGAVLRAYFNGLISHRVPHDLPFGTLGVNLIGSFIMGILVAYFMYTTIFSLHAKSFLSTGILGALTTYSTFAIESFLLLEGGHIFLAMANISLNAFGTIFMAGGGFYIAKFFLK</sequence>
<dbReference type="STRING" id="929558.SMGD1_0733"/>
<keyword evidence="4 11" id="KW-0812">Transmembrane</keyword>
<keyword evidence="3" id="KW-0997">Cell inner membrane</keyword>
<dbReference type="OrthoDB" id="9806299at2"/>
<comment type="caution">
    <text evidence="12">The sequence shown here is derived from an EMBL/GenBank/DDBJ whole genome shotgun (WGS) entry which is preliminary data.</text>
</comment>
<organism evidence="12 13">
    <name type="scientific">Sulfurimonas gotlandica (strain DSM 19862 / JCM 16533 / GD1)</name>
    <dbReference type="NCBI Taxonomy" id="929558"/>
    <lineage>
        <taxon>Bacteria</taxon>
        <taxon>Pseudomonadati</taxon>
        <taxon>Campylobacterota</taxon>
        <taxon>Epsilonproteobacteria</taxon>
        <taxon>Campylobacterales</taxon>
        <taxon>Sulfurimonadaceae</taxon>
        <taxon>Sulfurimonas</taxon>
    </lineage>
</organism>
<name>B6BMG1_SULGG</name>
<dbReference type="GO" id="GO:0062054">
    <property type="term" value="F:fluoride channel activity"/>
    <property type="evidence" value="ECO:0007669"/>
    <property type="project" value="UniProtKB-UniRule"/>
</dbReference>
<proteinExistence type="inferred from homology"/>
<keyword evidence="5 11" id="KW-1133">Transmembrane helix</keyword>
<dbReference type="PANTHER" id="PTHR28259:SF1">
    <property type="entry name" value="FLUORIDE EXPORT PROTEIN 1-RELATED"/>
    <property type="match status" value="1"/>
</dbReference>
<evidence type="ECO:0000256" key="9">
    <source>
        <dbReference type="ARBA" id="ARBA00035120"/>
    </source>
</evidence>
<comment type="catalytic activity">
    <reaction evidence="10">
        <text>fluoride(in) = fluoride(out)</text>
        <dbReference type="Rhea" id="RHEA:76159"/>
        <dbReference type="ChEBI" id="CHEBI:17051"/>
    </reaction>
    <physiologicalReaction direction="left-to-right" evidence="10">
        <dbReference type="Rhea" id="RHEA:76160"/>
    </physiologicalReaction>
</comment>
<keyword evidence="2 11" id="KW-1003">Cell membrane</keyword>
<protein>
    <recommendedName>
        <fullName evidence="11">Fluoride-specific ion channel FluC</fullName>
    </recommendedName>
</protein>
<keyword evidence="11" id="KW-0813">Transport</keyword>